<dbReference type="GO" id="GO:0016020">
    <property type="term" value="C:membrane"/>
    <property type="evidence" value="ECO:0007669"/>
    <property type="project" value="InterPro"/>
</dbReference>
<dbReference type="Gene3D" id="2.60.120.40">
    <property type="match status" value="1"/>
</dbReference>
<organism evidence="3 4">
    <name type="scientific">Bagarius yarrelli</name>
    <name type="common">Goonch</name>
    <name type="synonym">Bagrus yarrelli</name>
    <dbReference type="NCBI Taxonomy" id="175774"/>
    <lineage>
        <taxon>Eukaryota</taxon>
        <taxon>Metazoa</taxon>
        <taxon>Chordata</taxon>
        <taxon>Craniata</taxon>
        <taxon>Vertebrata</taxon>
        <taxon>Euteleostomi</taxon>
        <taxon>Actinopterygii</taxon>
        <taxon>Neopterygii</taxon>
        <taxon>Teleostei</taxon>
        <taxon>Ostariophysi</taxon>
        <taxon>Siluriformes</taxon>
        <taxon>Sisoridae</taxon>
        <taxon>Sisorinae</taxon>
        <taxon>Bagarius</taxon>
    </lineage>
</organism>
<dbReference type="PROSITE" id="PS50049">
    <property type="entry name" value="THD_2"/>
    <property type="match status" value="1"/>
</dbReference>
<name>A0A556U5X5_BAGYA</name>
<dbReference type="OrthoDB" id="8667946at2759"/>
<dbReference type="InterPro" id="IPR021184">
    <property type="entry name" value="TNF_CS"/>
</dbReference>
<dbReference type="PROSITE" id="PS00251">
    <property type="entry name" value="THD_1"/>
    <property type="match status" value="1"/>
</dbReference>
<dbReference type="SUPFAM" id="SSF49842">
    <property type="entry name" value="TNF-like"/>
    <property type="match status" value="1"/>
</dbReference>
<dbReference type="Proteomes" id="UP000319801">
    <property type="component" value="Unassembled WGS sequence"/>
</dbReference>
<gene>
    <name evidence="3" type="ORF">Baya_8534</name>
</gene>
<dbReference type="EMBL" id="VCAZ01000052">
    <property type="protein sequence ID" value="TSN03398.1"/>
    <property type="molecule type" value="Genomic_DNA"/>
</dbReference>
<dbReference type="GO" id="GO:0006955">
    <property type="term" value="P:immune response"/>
    <property type="evidence" value="ECO:0007669"/>
    <property type="project" value="InterPro"/>
</dbReference>
<dbReference type="InterPro" id="IPR008983">
    <property type="entry name" value="Tumour_necrosis_fac-like_dom"/>
</dbReference>
<comment type="caution">
    <text evidence="3">The sequence shown here is derived from an EMBL/GenBank/DDBJ whole genome shotgun (WGS) entry which is preliminary data.</text>
</comment>
<keyword evidence="4" id="KW-1185">Reference proteome</keyword>
<sequence>MFTIAGNDKSPWMWTYSSLCFCPNTSLHLQNDSVIVTTGGFYYIYAQVSFINIKAHERTVTLVANENVPGKTVRKLSEAEQVGSTVSMSAVIRLGYGESVKLNIAPESHQTMRDSSKTFWGLYLLAKQNDK</sequence>
<dbReference type="GO" id="GO:0005164">
    <property type="term" value="F:tumor necrosis factor receptor binding"/>
    <property type="evidence" value="ECO:0007669"/>
    <property type="project" value="InterPro"/>
</dbReference>
<evidence type="ECO:0000256" key="1">
    <source>
        <dbReference type="ARBA" id="ARBA00008670"/>
    </source>
</evidence>
<protein>
    <recommendedName>
        <fullName evidence="2">THD domain-containing protein</fullName>
    </recommendedName>
</protein>
<dbReference type="Pfam" id="PF00229">
    <property type="entry name" value="TNF"/>
    <property type="match status" value="1"/>
</dbReference>
<dbReference type="AlphaFoldDB" id="A0A556U5X5"/>
<evidence type="ECO:0000313" key="4">
    <source>
        <dbReference type="Proteomes" id="UP000319801"/>
    </source>
</evidence>
<proteinExistence type="inferred from homology"/>
<feature type="domain" description="THD" evidence="2">
    <location>
        <begin position="1"/>
        <end position="125"/>
    </location>
</feature>
<evidence type="ECO:0000259" key="2">
    <source>
        <dbReference type="PROSITE" id="PS50049"/>
    </source>
</evidence>
<reference evidence="3 4" key="1">
    <citation type="journal article" date="2019" name="Genome Biol. Evol.">
        <title>Whole-Genome Sequencing of the Giant Devil Catfish, Bagarius yarrelli.</title>
        <authorList>
            <person name="Jiang W."/>
            <person name="Lv Y."/>
            <person name="Cheng L."/>
            <person name="Yang K."/>
            <person name="Chao B."/>
            <person name="Wang X."/>
            <person name="Li Y."/>
            <person name="Pan X."/>
            <person name="You X."/>
            <person name="Zhang Y."/>
            <person name="Yang J."/>
            <person name="Li J."/>
            <person name="Zhang X."/>
            <person name="Liu S."/>
            <person name="Sun C."/>
            <person name="Yang J."/>
            <person name="Shi Q."/>
        </authorList>
    </citation>
    <scope>NUCLEOTIDE SEQUENCE [LARGE SCALE GENOMIC DNA]</scope>
    <source>
        <strain evidence="3">JWS20170419001</strain>
        <tissue evidence="3">Muscle</tissue>
    </source>
</reference>
<comment type="similarity">
    <text evidence="1">Belongs to the tumor necrosis factor family.</text>
</comment>
<accession>A0A556U5X5</accession>
<dbReference type="InterPro" id="IPR006052">
    <property type="entry name" value="TNF_dom"/>
</dbReference>
<evidence type="ECO:0000313" key="3">
    <source>
        <dbReference type="EMBL" id="TSN03398.1"/>
    </source>
</evidence>